<dbReference type="Gene3D" id="3.40.190.10">
    <property type="entry name" value="Periplasmic binding protein-like II"/>
    <property type="match status" value="1"/>
</dbReference>
<dbReference type="PIRSF" id="PIRSF002741">
    <property type="entry name" value="MppA"/>
    <property type="match status" value="1"/>
</dbReference>
<protein>
    <submittedName>
        <fullName evidence="6">Extracellular solute-binding protein family 5</fullName>
    </submittedName>
</protein>
<dbReference type="Proteomes" id="UP000002027">
    <property type="component" value="Chromosome 1"/>
</dbReference>
<reference evidence="6 7" key="2">
    <citation type="journal article" date="2010" name="Stand. Genomic Sci.">
        <title>Complete genome sequence of Desulfohalobium retbaense type strain (HR(100)).</title>
        <authorList>
            <person name="Spring S."/>
            <person name="Nolan M."/>
            <person name="Lapidus A."/>
            <person name="Glavina Del Rio T."/>
            <person name="Copeland A."/>
            <person name="Tice H."/>
            <person name="Cheng J.F."/>
            <person name="Lucas S."/>
            <person name="Land M."/>
            <person name="Chen F."/>
            <person name="Bruce D."/>
            <person name="Goodwin L."/>
            <person name="Pitluck S."/>
            <person name="Ivanova N."/>
            <person name="Mavromatis K."/>
            <person name="Mikhailova N."/>
            <person name="Pati A."/>
            <person name="Chen A."/>
            <person name="Palaniappan K."/>
            <person name="Hauser L."/>
            <person name="Chang Y.J."/>
            <person name="Jeffries C.D."/>
            <person name="Munk C."/>
            <person name="Kiss H."/>
            <person name="Chain P."/>
            <person name="Han C."/>
            <person name="Brettin T."/>
            <person name="Detter J.C."/>
            <person name="Schuler E."/>
            <person name="Goker M."/>
            <person name="Rohde M."/>
            <person name="Bristow J."/>
            <person name="Eisen J.A."/>
            <person name="Markowitz V."/>
            <person name="Hugenholtz P."/>
            <person name="Kyrpides N.C."/>
            <person name="Klenk H.P."/>
        </authorList>
    </citation>
    <scope>NUCLEOTIDE SEQUENCE [LARGE SCALE GENOMIC DNA]</scope>
    <source>
        <strain evidence="7">ATCC 49802 / DSM 20745 / S 6022</strain>
    </source>
</reference>
<dbReference type="PROSITE" id="PS51318">
    <property type="entry name" value="TAT"/>
    <property type="match status" value="1"/>
</dbReference>
<evidence type="ECO:0000256" key="2">
    <source>
        <dbReference type="ARBA" id="ARBA00022448"/>
    </source>
</evidence>
<organism evidence="6 7">
    <name type="scientific">Sphaerobacter thermophilus (strain ATCC 49802 / DSM 20745 / KCCM 41009 / NCIMB 13125 / S 6022)</name>
    <dbReference type="NCBI Taxonomy" id="479434"/>
    <lineage>
        <taxon>Bacteria</taxon>
        <taxon>Pseudomonadati</taxon>
        <taxon>Thermomicrobiota</taxon>
        <taxon>Thermomicrobia</taxon>
        <taxon>Sphaerobacterales</taxon>
        <taxon>Sphaerobacterineae</taxon>
        <taxon>Sphaerobacteraceae</taxon>
        <taxon>Sphaerobacter</taxon>
    </lineage>
</organism>
<keyword evidence="7" id="KW-1185">Reference proteome</keyword>
<evidence type="ECO:0000256" key="1">
    <source>
        <dbReference type="ARBA" id="ARBA00005695"/>
    </source>
</evidence>
<gene>
    <name evidence="6" type="ordered locus">Sthe_0527</name>
</gene>
<dbReference type="HOGENOM" id="CLU_017028_7_3_0"/>
<dbReference type="RefSeq" id="WP_012871012.1">
    <property type="nucleotide sequence ID" value="NC_013523.1"/>
</dbReference>
<dbReference type="OrthoDB" id="39920at2"/>
<dbReference type="EMBL" id="CP001823">
    <property type="protein sequence ID" value="ACZ37965.1"/>
    <property type="molecule type" value="Genomic_DNA"/>
</dbReference>
<reference evidence="7" key="1">
    <citation type="submission" date="2009-11" db="EMBL/GenBank/DDBJ databases">
        <title>The complete chromosome 1 of Sphaerobacter thermophilus DSM 20745.</title>
        <authorList>
            <person name="Lucas S."/>
            <person name="Copeland A."/>
            <person name="Lapidus A."/>
            <person name="Glavina del Rio T."/>
            <person name="Dalin E."/>
            <person name="Tice H."/>
            <person name="Bruce D."/>
            <person name="Goodwin L."/>
            <person name="Pitluck S."/>
            <person name="Kyrpides N."/>
            <person name="Mavromatis K."/>
            <person name="Ivanova N."/>
            <person name="Mikhailova N."/>
            <person name="LaButti K.M."/>
            <person name="Clum A."/>
            <person name="Sun H.I."/>
            <person name="Brettin T."/>
            <person name="Detter J.C."/>
            <person name="Han C."/>
            <person name="Larimer F."/>
            <person name="Land M."/>
            <person name="Hauser L."/>
            <person name="Markowitz V."/>
            <person name="Cheng J.F."/>
            <person name="Hugenholtz P."/>
            <person name="Woyke T."/>
            <person name="Wu D."/>
            <person name="Steenblock K."/>
            <person name="Schneider S."/>
            <person name="Pukall R."/>
            <person name="Goeker M."/>
            <person name="Klenk H.P."/>
            <person name="Eisen J.A."/>
        </authorList>
    </citation>
    <scope>NUCLEOTIDE SEQUENCE [LARGE SCALE GENOMIC DNA]</scope>
    <source>
        <strain evidence="7">ATCC 49802 / DSM 20745 / S 6022</strain>
    </source>
</reference>
<dbReference type="PANTHER" id="PTHR30290:SF9">
    <property type="entry name" value="OLIGOPEPTIDE-BINDING PROTEIN APPA"/>
    <property type="match status" value="1"/>
</dbReference>
<dbReference type="eggNOG" id="COG0747">
    <property type="taxonomic scope" value="Bacteria"/>
</dbReference>
<name>D1C148_SPHTD</name>
<evidence type="ECO:0000256" key="3">
    <source>
        <dbReference type="ARBA" id="ARBA00022729"/>
    </source>
</evidence>
<evidence type="ECO:0000313" key="7">
    <source>
        <dbReference type="Proteomes" id="UP000002027"/>
    </source>
</evidence>
<dbReference type="AlphaFoldDB" id="D1C148"/>
<evidence type="ECO:0000313" key="6">
    <source>
        <dbReference type="EMBL" id="ACZ37965.1"/>
    </source>
</evidence>
<dbReference type="InterPro" id="IPR030678">
    <property type="entry name" value="Peptide/Ni-bd"/>
</dbReference>
<dbReference type="KEGG" id="sti:Sthe_0527"/>
<dbReference type="Pfam" id="PF00496">
    <property type="entry name" value="SBP_bac_5"/>
    <property type="match status" value="1"/>
</dbReference>
<dbReference type="InterPro" id="IPR006311">
    <property type="entry name" value="TAT_signal"/>
</dbReference>
<feature type="region of interest" description="Disordered" evidence="4">
    <location>
        <begin position="65"/>
        <end position="99"/>
    </location>
</feature>
<dbReference type="CDD" id="cd00995">
    <property type="entry name" value="PBP2_NikA_DppA_OppA_like"/>
    <property type="match status" value="1"/>
</dbReference>
<dbReference type="Gene3D" id="3.10.105.10">
    <property type="entry name" value="Dipeptide-binding Protein, Domain 3"/>
    <property type="match status" value="1"/>
</dbReference>
<dbReference type="InterPro" id="IPR039424">
    <property type="entry name" value="SBP_5"/>
</dbReference>
<dbReference type="STRING" id="479434.Sthe_0527"/>
<keyword evidence="2" id="KW-0813">Transport</keyword>
<dbReference type="GO" id="GO:0030288">
    <property type="term" value="C:outer membrane-bounded periplasmic space"/>
    <property type="evidence" value="ECO:0007669"/>
    <property type="project" value="UniProtKB-ARBA"/>
</dbReference>
<keyword evidence="3" id="KW-0732">Signal</keyword>
<dbReference type="PANTHER" id="PTHR30290">
    <property type="entry name" value="PERIPLASMIC BINDING COMPONENT OF ABC TRANSPORTER"/>
    <property type="match status" value="1"/>
</dbReference>
<dbReference type="GO" id="GO:1904680">
    <property type="term" value="F:peptide transmembrane transporter activity"/>
    <property type="evidence" value="ECO:0007669"/>
    <property type="project" value="TreeGrafter"/>
</dbReference>
<dbReference type="GO" id="GO:0043190">
    <property type="term" value="C:ATP-binding cassette (ABC) transporter complex"/>
    <property type="evidence" value="ECO:0007669"/>
    <property type="project" value="InterPro"/>
</dbReference>
<sequence>MARRISQERAETIVRQFYRLEEYFGRQGVSRRQLLRLIAQGSAAATVLPVLVACGAASDNDVAEATAPAGGSTTATSVPGSPTTGGTQPPSGSGSRGGTIIIGTLGEAQTINPLLVNETEGTWRCRMMFGEFVQLDPETLKPVPGIAKEWTVSDDGREYTFTIQDGVTFSDGTPLTAADIEFTLHALLKKETASPHLARFLPIAGAQAYNEGTADSVSGIQVVDDKTIKITTEEPFAAFLVNLRHLRPLPKHLLEGKDLREDPFFQNPVGAGPFAFQSWSTGQDFVAVRNEYYWEEGKPYLDGFTHRVIPDAQTLVISLQTGQIHGTDYAQPTQAEELNQEENLVVLTVPPGKDINGWSFGQNHNEALRDKRIRRAIAMALDTETFASDFLLGLGTPANGPIARGSWAYHEGLEPIPYDPAEAKRLVEEAGATGLTLTFTTNAGNHLREDWLTFTQQSLAEIGINVQPDLKEWSQVVEAGTQGTFDVICPTWAGATYDPDELFDALGTGKARNVFGYSNPEFDEVMQQGRTTFDIEERARIYARAQEILLEDVPVFYAWDRPFIYVVTKDYQGYVNNIISLFQDLHNWTRVE</sequence>
<feature type="domain" description="Solute-binding protein family 5" evidence="5">
    <location>
        <begin position="141"/>
        <end position="510"/>
    </location>
</feature>
<accession>D1C148</accession>
<dbReference type="GO" id="GO:0015833">
    <property type="term" value="P:peptide transport"/>
    <property type="evidence" value="ECO:0007669"/>
    <property type="project" value="TreeGrafter"/>
</dbReference>
<dbReference type="SUPFAM" id="SSF53850">
    <property type="entry name" value="Periplasmic binding protein-like II"/>
    <property type="match status" value="1"/>
</dbReference>
<dbReference type="InParanoid" id="D1C148"/>
<evidence type="ECO:0000259" key="5">
    <source>
        <dbReference type="Pfam" id="PF00496"/>
    </source>
</evidence>
<evidence type="ECO:0000256" key="4">
    <source>
        <dbReference type="SAM" id="MobiDB-lite"/>
    </source>
</evidence>
<comment type="similarity">
    <text evidence="1">Belongs to the bacterial solute-binding protein 5 family.</text>
</comment>
<dbReference type="InterPro" id="IPR000914">
    <property type="entry name" value="SBP_5_dom"/>
</dbReference>
<proteinExistence type="inferred from homology"/>